<dbReference type="InterPro" id="IPR057043">
    <property type="entry name" value="PARP14_KH_2"/>
</dbReference>
<evidence type="ECO:0000259" key="12">
    <source>
        <dbReference type="PROSITE" id="PS51154"/>
    </source>
</evidence>
<dbReference type="InterPro" id="IPR052056">
    <property type="entry name" value="Mono-ARTD/PARP"/>
</dbReference>
<dbReference type="Pfam" id="PF22005">
    <property type="entry name" value="WWE_1"/>
    <property type="match status" value="1"/>
</dbReference>
<dbReference type="Gene3D" id="3.30.720.50">
    <property type="match status" value="1"/>
</dbReference>
<dbReference type="Gene3D" id="3.40.220.10">
    <property type="entry name" value="Leucine Aminopeptidase, subunit E, domain 1"/>
    <property type="match status" value="3"/>
</dbReference>
<keyword evidence="13" id="KW-1185">Reference proteome</keyword>
<evidence type="ECO:0000313" key="14">
    <source>
        <dbReference type="RefSeq" id="XP_060543906.1"/>
    </source>
</evidence>
<dbReference type="SUPFAM" id="SSF54928">
    <property type="entry name" value="RNA-binding domain, RBD"/>
    <property type="match status" value="1"/>
</dbReference>
<evidence type="ECO:0000256" key="4">
    <source>
        <dbReference type="ARBA" id="ARBA00023027"/>
    </source>
</evidence>
<dbReference type="EC" id="2.4.2.-" evidence="8"/>
<dbReference type="PROSITE" id="PS50102">
    <property type="entry name" value="RRM"/>
    <property type="match status" value="1"/>
</dbReference>
<dbReference type="Gene3D" id="3.30.70.330">
    <property type="match status" value="2"/>
</dbReference>
<dbReference type="InterPro" id="IPR012677">
    <property type="entry name" value="Nucleotide-bd_a/b_plait_sf"/>
</dbReference>
<dbReference type="InterPro" id="IPR004170">
    <property type="entry name" value="WWE_dom"/>
</dbReference>
<dbReference type="InterPro" id="IPR057051">
    <property type="entry name" value="PARP14_RPM_1"/>
</dbReference>
<dbReference type="Proteomes" id="UP001652622">
    <property type="component" value="Unplaced"/>
</dbReference>
<evidence type="ECO:0000256" key="2">
    <source>
        <dbReference type="ARBA" id="ARBA00022676"/>
    </source>
</evidence>
<dbReference type="InterPro" id="IPR002589">
    <property type="entry name" value="Macro_dom"/>
</dbReference>
<evidence type="ECO:0000259" key="9">
    <source>
        <dbReference type="PROSITE" id="PS50102"/>
    </source>
</evidence>
<organism evidence="13 14">
    <name type="scientific">Pantherophis guttatus</name>
    <name type="common">Corn snake</name>
    <name type="synonym">Elaphe guttata</name>
    <dbReference type="NCBI Taxonomy" id="94885"/>
    <lineage>
        <taxon>Eukaryota</taxon>
        <taxon>Metazoa</taxon>
        <taxon>Chordata</taxon>
        <taxon>Craniata</taxon>
        <taxon>Vertebrata</taxon>
        <taxon>Euteleostomi</taxon>
        <taxon>Lepidosauria</taxon>
        <taxon>Squamata</taxon>
        <taxon>Bifurcata</taxon>
        <taxon>Unidentata</taxon>
        <taxon>Episquamata</taxon>
        <taxon>Toxicofera</taxon>
        <taxon>Serpentes</taxon>
        <taxon>Colubroidea</taxon>
        <taxon>Colubridae</taxon>
        <taxon>Colubrinae</taxon>
        <taxon>Pantherophis</taxon>
    </lineage>
</organism>
<dbReference type="InterPro" id="IPR057045">
    <property type="entry name" value="PARP14_KH_3"/>
</dbReference>
<dbReference type="SUPFAM" id="SSF117839">
    <property type="entry name" value="WWE domain"/>
    <property type="match status" value="1"/>
</dbReference>
<evidence type="ECO:0000256" key="3">
    <source>
        <dbReference type="ARBA" id="ARBA00022679"/>
    </source>
</evidence>
<evidence type="ECO:0000256" key="5">
    <source>
        <dbReference type="ARBA" id="ARBA00023242"/>
    </source>
</evidence>
<dbReference type="PROSITE" id="PS51154">
    <property type="entry name" value="MACRO"/>
    <property type="match status" value="3"/>
</dbReference>
<comment type="similarity">
    <text evidence="6">Belongs to the ARTD/PARP family.</text>
</comment>
<dbReference type="PANTHER" id="PTHR14453:SF89">
    <property type="entry name" value="PROTEIN MONO-ADP-RIBOSYLTRANSFERASE PARP14"/>
    <property type="match status" value="1"/>
</dbReference>
<gene>
    <name evidence="14" type="primary">LOC117660197</name>
</gene>
<protein>
    <recommendedName>
        <fullName evidence="8">Poly [ADP-ribose] polymerase</fullName>
        <shortName evidence="8">PARP</shortName>
        <ecNumber evidence="8">2.4.2.-</ecNumber>
    </recommendedName>
</protein>
<dbReference type="InterPro" id="IPR000504">
    <property type="entry name" value="RRM_dom"/>
</dbReference>
<dbReference type="InterPro" id="IPR043472">
    <property type="entry name" value="Macro_dom-like"/>
</dbReference>
<dbReference type="Pfam" id="PF00644">
    <property type="entry name" value="PARP"/>
    <property type="match status" value="1"/>
</dbReference>
<evidence type="ECO:0000256" key="6">
    <source>
        <dbReference type="ARBA" id="ARBA00024347"/>
    </source>
</evidence>
<dbReference type="GeneID" id="117660197"/>
<dbReference type="InterPro" id="IPR035979">
    <property type="entry name" value="RBD_domain_sf"/>
</dbReference>
<evidence type="ECO:0000256" key="8">
    <source>
        <dbReference type="RuleBase" id="RU362114"/>
    </source>
</evidence>
<dbReference type="Pfam" id="PF23253">
    <property type="entry name" value="KH_PARP14_6"/>
    <property type="match status" value="1"/>
</dbReference>
<keyword evidence="3 8" id="KW-0808">Transferase</keyword>
<dbReference type="PROSITE" id="PS51059">
    <property type="entry name" value="PARP_CATALYTIC"/>
    <property type="match status" value="1"/>
</dbReference>
<keyword evidence="2 8" id="KW-0328">Glycosyltransferase</keyword>
<reference evidence="14" key="1">
    <citation type="submission" date="2025-08" db="UniProtKB">
        <authorList>
            <consortium name="RefSeq"/>
        </authorList>
    </citation>
    <scope>IDENTIFICATION</scope>
    <source>
        <tissue evidence="14">Blood</tissue>
    </source>
</reference>
<dbReference type="InterPro" id="IPR012317">
    <property type="entry name" value="Poly(ADP-ribose)pol_cat_dom"/>
</dbReference>
<dbReference type="Pfam" id="PF23084">
    <property type="entry name" value="KH_PARP14_1"/>
    <property type="match status" value="1"/>
</dbReference>
<evidence type="ECO:0000259" key="11">
    <source>
        <dbReference type="PROSITE" id="PS51059"/>
    </source>
</evidence>
<dbReference type="Pfam" id="PF23248">
    <property type="entry name" value="KH_PARP14_2"/>
    <property type="match status" value="1"/>
</dbReference>
<dbReference type="InterPro" id="IPR057044">
    <property type="entry name" value="PARP14_KH_1"/>
</dbReference>
<feature type="domain" description="WWE" evidence="10">
    <location>
        <begin position="1535"/>
        <end position="1613"/>
    </location>
</feature>
<evidence type="ECO:0000259" key="10">
    <source>
        <dbReference type="PROSITE" id="PS50918"/>
    </source>
</evidence>
<evidence type="ECO:0000256" key="7">
    <source>
        <dbReference type="PROSITE-ProRule" id="PRU00176"/>
    </source>
</evidence>
<keyword evidence="7" id="KW-0694">RNA-binding</keyword>
<proteinExistence type="inferred from homology"/>
<dbReference type="Pfam" id="PF23249">
    <property type="entry name" value="KH_PARP14_3"/>
    <property type="match status" value="1"/>
</dbReference>
<keyword evidence="4 8" id="KW-0520">NAD</keyword>
<dbReference type="Pfam" id="PF23245">
    <property type="entry name" value="RRM_PARP14_2"/>
    <property type="match status" value="1"/>
</dbReference>
<dbReference type="Pfam" id="PF23252">
    <property type="entry name" value="KH_PARP14_5"/>
    <property type="match status" value="1"/>
</dbReference>
<dbReference type="Pfam" id="PF23251">
    <property type="entry name" value="KH_PARP14_4"/>
    <property type="match status" value="1"/>
</dbReference>
<dbReference type="SUPFAM" id="SSF56399">
    <property type="entry name" value="ADP-ribosylation"/>
    <property type="match status" value="1"/>
</dbReference>
<keyword evidence="5" id="KW-0539">Nucleus</keyword>
<dbReference type="Pfam" id="PF23085">
    <property type="entry name" value="RRM_PARP14_3"/>
    <property type="match status" value="1"/>
</dbReference>
<dbReference type="CDD" id="cd01439">
    <property type="entry name" value="TCCD_inducible_PARP_like"/>
    <property type="match status" value="1"/>
</dbReference>
<feature type="domain" description="PARP catalytic" evidence="11">
    <location>
        <begin position="1622"/>
        <end position="1817"/>
    </location>
</feature>
<dbReference type="InterPro" id="IPR057048">
    <property type="entry name" value="PARP14_KH_6"/>
</dbReference>
<dbReference type="SMART" id="SM00506">
    <property type="entry name" value="A1pp"/>
    <property type="match status" value="3"/>
</dbReference>
<comment type="subcellular location">
    <subcellularLocation>
        <location evidence="1">Nucleus</location>
    </subcellularLocation>
</comment>
<dbReference type="InterPro" id="IPR057047">
    <property type="entry name" value="PARP14_KH_5"/>
</dbReference>
<dbReference type="InterPro" id="IPR057049">
    <property type="entry name" value="PARP14_KH_8"/>
</dbReference>
<dbReference type="CDD" id="cd02907">
    <property type="entry name" value="Macro_Af1521_BAL-like"/>
    <property type="match status" value="1"/>
</dbReference>
<dbReference type="InterPro" id="IPR054596">
    <property type="entry name" value="PARP14_WWE"/>
</dbReference>
<dbReference type="Pfam" id="PF23254">
    <property type="entry name" value="KH_PARP14_8"/>
    <property type="match status" value="1"/>
</dbReference>
<dbReference type="Pfam" id="PF23222">
    <property type="entry name" value="RRM_PARP14_1"/>
    <property type="match status" value="1"/>
</dbReference>
<dbReference type="InterPro" id="IPR057046">
    <property type="entry name" value="PARP14_KH_4"/>
</dbReference>
<dbReference type="Gene3D" id="3.90.228.10">
    <property type="match status" value="1"/>
</dbReference>
<evidence type="ECO:0000256" key="1">
    <source>
        <dbReference type="ARBA" id="ARBA00004123"/>
    </source>
</evidence>
<dbReference type="PANTHER" id="PTHR14453">
    <property type="entry name" value="PARP/ZINC FINGER CCCH TYPE DOMAIN CONTAINING PROTEIN"/>
    <property type="match status" value="1"/>
</dbReference>
<dbReference type="RefSeq" id="XP_060543906.1">
    <property type="nucleotide sequence ID" value="XM_060687923.1"/>
</dbReference>
<evidence type="ECO:0000313" key="13">
    <source>
        <dbReference type="Proteomes" id="UP001652622"/>
    </source>
</evidence>
<name>A0ABM3Z6B4_PANGU</name>
<feature type="domain" description="Macro" evidence="12">
    <location>
        <begin position="806"/>
        <end position="993"/>
    </location>
</feature>
<dbReference type="InterPro" id="IPR037197">
    <property type="entry name" value="WWE_dom_sf"/>
</dbReference>
<dbReference type="SUPFAM" id="SSF52949">
    <property type="entry name" value="Macro domain-like"/>
    <property type="match status" value="3"/>
</dbReference>
<dbReference type="PROSITE" id="PS50918">
    <property type="entry name" value="WWE"/>
    <property type="match status" value="1"/>
</dbReference>
<dbReference type="Pfam" id="PF01661">
    <property type="entry name" value="Macro"/>
    <property type="match status" value="3"/>
</dbReference>
<feature type="domain" description="Macro" evidence="12">
    <location>
        <begin position="1014"/>
        <end position="1201"/>
    </location>
</feature>
<feature type="domain" description="Macro" evidence="12">
    <location>
        <begin position="1226"/>
        <end position="1397"/>
    </location>
</feature>
<dbReference type="InterPro" id="IPR057050">
    <property type="entry name" value="RRM_PARP14_2"/>
</dbReference>
<accession>A0ABM3Z6B4</accession>
<feature type="domain" description="RRM" evidence="9">
    <location>
        <begin position="237"/>
        <end position="321"/>
    </location>
</feature>
<sequence>MAERGRACSFPVLLQGAWGSPDPPKIVRNKILRYFQSRKKSGGGECEIQKQGGQILVCFAQEEVRQRVLSQKIHELDLAEKGTLKLEVSLYETTDPAKDNAPKKEIISEKALREESQAREMEVQQDCQTNNVILTSGPAGEAPHADKNILDYPQKSSQVVLENVEENIHLDTLMLLVDNISDLSGDSTFQIEQINEKKAAVITFQQSTAAANFLKQCSKNHRFQQYRFRARLLELTHVIKVENIPAATSSEFLTLYFESPKHGGGQVTDIQMLPTEDSALVTFGDSQAALTALKKQHSLNGQSVLVYPFYSSLETVLYGKEKPQIKMPESISVPLDPYIWQFLQGKCKLIQEIEKEMANYFCELLWPLATCEQPKVVLSPSATLAKQGTSIKELVRSWKDKVSVEFACILSKFRTVKCKIIPEKWETIENNVLKNVLAVPDDSKNCVTLAGFVLTVDSVEKELREYIERLTKDAEIAGQTLQQTLSISPVKYKVLQQILLEENIYEEITGQKWCYDATAKQLQLNGIATEVYKMKSDLLEKMVRIGEKNVKIHPSIFQFLQCVDSDKVSGSLFRANKINAAYELTHDSIALVGYCPEGLLKAEEQIKKCLTHERIILKDQELIHRNQWKELIKHLQKLNNSVEKSVIIEDWVDFDGDTEIIVAGYANIVADVYQQLSDFVERNTHMHTVIPVKSVAMVQFIEEEKQKIWCDLSKKGLNINFGILPKQKNIVLSGPKVVVTEAAVMVEQMLSSLYSANVVFDKPGVKDFFKNQEHYYVNLAKMEFSCLIRLQRDDEKNGGFVENVEHLQTKVNLKNGVVIEVCMGDLTNYQADVIVNASNETLKHIGGLAYALLKAAGPQLQDECDVLIKKHGDLKPGCAVITGAWNLPCKQVIHAVGPRWTSATKENCIQLLKKAVRESLKLAEKSSHRSIAIPAISSGIFGFPIKKCTHSILTAIKETLEESSENGSLKQICLVDTTPQTVQAFSDALHKVFKSGPPQPTPLPSPSVNQLLESKDLVVTSDEGLKLIVEEKGIEDATTDVIVSTIGEDLKLGIGPLSKAVLQKAGVELQDEFHQMIQDQGAQGNCVIQTQGHNLPCVFLFHVIVPQWDEGKGNATKKLKNIMRNCLERAEMLSLKSISFPAIGTGGFNFPNYEVAKCMFKEILMFSRKKNFKSLQKVHVLLHPKDKENIKAFTKVFQSGIDDILKTEPASNEEMAGSFGSLSTSAVGSNEMQFGSITFQSVTGNIVMENTDVIVNVTNENFSSKAGVSKEILEAAGPEIEAECARLASQPHNGFVTTQNGKLPCKKIIHLAPCSSIKTQVSKVLQECEAKRYASVAFPVIGTGQGRRSPDKAAEEIINAVADFAGKELPRYLKLVKVVVFQPHMQKSFSSILENKKGQALPTSESLFSKFKAFLTGGKSPAKKKSFIALEKKIETSSFELCGKSRQKVEEAEAWLRKLVFKEQTENRIVDDLIDMFADAEIKRLNDLQKRLHIVIHLNKMESPPFILLSGITRDVLTAFTEIQNLLKTLTADQEKKSKAELAQVLVEWQYCANGNVFVAFDSLSNLDLEDAKISKKKHIQVQIQGQKYTADLNKMCIVNSQGENMKINRVGKDEGKLLERLPEHWEDMKGSHVKLVPLQPTAGEYKDVEKKFRIGCPKFTIEKIERVQNPYLWQAYQVKKKQIDTQNGHENNEEILFHGTPSSTLVPIYQTGFNRSYAGKNAAAIGNGTYFAINSNYSAQDTYSTPDHNGRKYVYVARVLTGDYCIGRPGQITPPSKNNGGFDLYDSVTDNVNQPSMFVIFHDAQAYPEYLITFRR</sequence>